<keyword evidence="6" id="KW-1185">Reference proteome</keyword>
<dbReference type="GO" id="GO:0004857">
    <property type="term" value="F:enzyme inhibitor activity"/>
    <property type="evidence" value="ECO:0007669"/>
    <property type="project" value="TreeGrafter"/>
</dbReference>
<dbReference type="GO" id="GO:0005737">
    <property type="term" value="C:cytoplasm"/>
    <property type="evidence" value="ECO:0007669"/>
    <property type="project" value="TreeGrafter"/>
</dbReference>
<proteinExistence type="inferred from homology"/>
<evidence type="ECO:0000256" key="4">
    <source>
        <dbReference type="PROSITE-ProRule" id="PRU00023"/>
    </source>
</evidence>
<protein>
    <submittedName>
        <fullName evidence="5">Uncharacterized protein</fullName>
    </submittedName>
</protein>
<comment type="similarity">
    <text evidence="3">Belongs to the NRARP family.</text>
</comment>
<evidence type="ECO:0000313" key="6">
    <source>
        <dbReference type="Proteomes" id="UP001347796"/>
    </source>
</evidence>
<sequence length="180" mass="20055">MARRKISFPPDSVLAAVVQDGDTPELLRILTNTEEIVNIEMTNHVGLTALHYGVLSNNIDAVKILLCQGANVNSQDVHGFTPLHTAAACGWVQIVSLLVIYGADVFQTTSQSELPIDLARDIGVIRLLSLEMTRLIHQEVYIRSRILTLLLEVKETLLKWGIYSLNFISNAWQSYKSKPD</sequence>
<dbReference type="GO" id="GO:0019208">
    <property type="term" value="F:phosphatase regulator activity"/>
    <property type="evidence" value="ECO:0007669"/>
    <property type="project" value="TreeGrafter"/>
</dbReference>
<keyword evidence="2" id="KW-0677">Repeat</keyword>
<accession>A0AAN8PZZ7</accession>
<evidence type="ECO:0000313" key="5">
    <source>
        <dbReference type="EMBL" id="KAK6182726.1"/>
    </source>
</evidence>
<evidence type="ECO:0000256" key="2">
    <source>
        <dbReference type="ARBA" id="ARBA00022737"/>
    </source>
</evidence>
<dbReference type="Proteomes" id="UP001347796">
    <property type="component" value="Unassembled WGS sequence"/>
</dbReference>
<dbReference type="InterPro" id="IPR051226">
    <property type="entry name" value="PP1_Regulatory_Subunit"/>
</dbReference>
<keyword evidence="4" id="KW-0040">ANK repeat</keyword>
<dbReference type="PROSITE" id="PS50088">
    <property type="entry name" value="ANK_REPEAT"/>
    <property type="match status" value="2"/>
</dbReference>
<dbReference type="PANTHER" id="PTHR24179:SF21">
    <property type="entry name" value="MYOSIN BINDING SUBUNIT, ISOFORM O"/>
    <property type="match status" value="1"/>
</dbReference>
<dbReference type="Pfam" id="PF12796">
    <property type="entry name" value="Ank_2"/>
    <property type="match status" value="1"/>
</dbReference>
<organism evidence="5 6">
    <name type="scientific">Patella caerulea</name>
    <name type="common">Rayed Mediterranean limpet</name>
    <dbReference type="NCBI Taxonomy" id="87958"/>
    <lineage>
        <taxon>Eukaryota</taxon>
        <taxon>Metazoa</taxon>
        <taxon>Spiralia</taxon>
        <taxon>Lophotrochozoa</taxon>
        <taxon>Mollusca</taxon>
        <taxon>Gastropoda</taxon>
        <taxon>Patellogastropoda</taxon>
        <taxon>Patelloidea</taxon>
        <taxon>Patellidae</taxon>
        <taxon>Patella</taxon>
    </lineage>
</organism>
<dbReference type="PROSITE" id="PS50297">
    <property type="entry name" value="ANK_REP_REGION"/>
    <property type="match status" value="2"/>
</dbReference>
<evidence type="ECO:0000256" key="3">
    <source>
        <dbReference type="ARBA" id="ARBA00038386"/>
    </source>
</evidence>
<dbReference type="Gene3D" id="1.25.40.20">
    <property type="entry name" value="Ankyrin repeat-containing domain"/>
    <property type="match status" value="1"/>
</dbReference>
<comment type="caution">
    <text evidence="5">The sequence shown here is derived from an EMBL/GenBank/DDBJ whole genome shotgun (WGS) entry which is preliminary data.</text>
</comment>
<reference evidence="5 6" key="1">
    <citation type="submission" date="2024-01" db="EMBL/GenBank/DDBJ databases">
        <title>The genome of the rayed Mediterranean limpet Patella caerulea (Linnaeus, 1758).</title>
        <authorList>
            <person name="Anh-Thu Weber A."/>
            <person name="Halstead-Nussloch G."/>
        </authorList>
    </citation>
    <scope>NUCLEOTIDE SEQUENCE [LARGE SCALE GENOMIC DNA]</scope>
    <source>
        <strain evidence="5">AATW-2023a</strain>
        <tissue evidence="5">Whole specimen</tissue>
    </source>
</reference>
<feature type="repeat" description="ANK" evidence="4">
    <location>
        <begin position="78"/>
        <end position="110"/>
    </location>
</feature>
<dbReference type="AlphaFoldDB" id="A0AAN8PZZ7"/>
<dbReference type="EMBL" id="JAZGQO010000007">
    <property type="protein sequence ID" value="KAK6182726.1"/>
    <property type="molecule type" value="Genomic_DNA"/>
</dbReference>
<dbReference type="InterPro" id="IPR002110">
    <property type="entry name" value="Ankyrin_rpt"/>
</dbReference>
<name>A0AAN8PZZ7_PATCE</name>
<feature type="repeat" description="ANK" evidence="4">
    <location>
        <begin position="45"/>
        <end position="77"/>
    </location>
</feature>
<keyword evidence="1" id="KW-0217">Developmental protein</keyword>
<evidence type="ECO:0000256" key="1">
    <source>
        <dbReference type="ARBA" id="ARBA00022473"/>
    </source>
</evidence>
<dbReference type="SMART" id="SM00248">
    <property type="entry name" value="ANK"/>
    <property type="match status" value="2"/>
</dbReference>
<dbReference type="SUPFAM" id="SSF48403">
    <property type="entry name" value="Ankyrin repeat"/>
    <property type="match status" value="1"/>
</dbReference>
<dbReference type="PANTHER" id="PTHR24179">
    <property type="entry name" value="PROTEIN PHOSPHATASE 1 REGULATORY SUBUNIT 12"/>
    <property type="match status" value="1"/>
</dbReference>
<dbReference type="InterPro" id="IPR036770">
    <property type="entry name" value="Ankyrin_rpt-contain_sf"/>
</dbReference>
<gene>
    <name evidence="5" type="ORF">SNE40_010343</name>
</gene>